<reference evidence="1 2" key="1">
    <citation type="submission" date="2017-06" db="EMBL/GenBank/DDBJ databases">
        <authorList>
            <consortium name="Pathogen Informatics"/>
        </authorList>
    </citation>
    <scope>NUCLEOTIDE SEQUENCE [LARGE SCALE GENOMIC DNA]</scope>
    <source>
        <strain evidence="1 2">NCTC13015</strain>
    </source>
</reference>
<dbReference type="AlphaFoldDB" id="A0A239ZD14"/>
<proteinExistence type="predicted"/>
<accession>A0A239ZD14</accession>
<gene>
    <name evidence="1" type="ORF">SAMEA4535761_01141</name>
</gene>
<organism evidence="1 2">
    <name type="scientific">Corynebacterium imitans</name>
    <dbReference type="NCBI Taxonomy" id="156978"/>
    <lineage>
        <taxon>Bacteria</taxon>
        <taxon>Bacillati</taxon>
        <taxon>Actinomycetota</taxon>
        <taxon>Actinomycetes</taxon>
        <taxon>Mycobacteriales</taxon>
        <taxon>Corynebacteriaceae</taxon>
        <taxon>Corynebacterium</taxon>
    </lineage>
</organism>
<evidence type="ECO:0000313" key="2">
    <source>
        <dbReference type="Proteomes" id="UP000215374"/>
    </source>
</evidence>
<dbReference type="EMBL" id="LT906467">
    <property type="protein sequence ID" value="SNV69059.1"/>
    <property type="molecule type" value="Genomic_DNA"/>
</dbReference>
<protein>
    <submittedName>
        <fullName evidence="1">Uncharacterized protein</fullName>
    </submittedName>
</protein>
<sequence length="65" mass="7284">MLSITCCHPVSFLSTLHFQRVFGSAPLAFYCAGRASDLLRLTLDGDRPARKTLAQIGHWFYPVET</sequence>
<dbReference type="Proteomes" id="UP000215374">
    <property type="component" value="Chromosome 1"/>
</dbReference>
<name>A0A239ZD14_9CORY</name>
<evidence type="ECO:0000313" key="1">
    <source>
        <dbReference type="EMBL" id="SNV69059.1"/>
    </source>
</evidence>